<evidence type="ECO:0000313" key="2">
    <source>
        <dbReference type="Proteomes" id="UP000438429"/>
    </source>
</evidence>
<accession>A0A6A4TSR3</accession>
<organism evidence="1 2">
    <name type="scientific">Scophthalmus maximus</name>
    <name type="common">Turbot</name>
    <name type="synonym">Psetta maxima</name>
    <dbReference type="NCBI Taxonomy" id="52904"/>
    <lineage>
        <taxon>Eukaryota</taxon>
        <taxon>Metazoa</taxon>
        <taxon>Chordata</taxon>
        <taxon>Craniata</taxon>
        <taxon>Vertebrata</taxon>
        <taxon>Euteleostomi</taxon>
        <taxon>Actinopterygii</taxon>
        <taxon>Neopterygii</taxon>
        <taxon>Teleostei</taxon>
        <taxon>Neoteleostei</taxon>
        <taxon>Acanthomorphata</taxon>
        <taxon>Carangaria</taxon>
        <taxon>Pleuronectiformes</taxon>
        <taxon>Pleuronectoidei</taxon>
        <taxon>Scophthalmidae</taxon>
        <taxon>Scophthalmus</taxon>
    </lineage>
</organism>
<name>A0A6A4TSR3_SCOMX</name>
<sequence length="68" mass="7855">MISLHQSRKRDGCGGHAVHTKHTCFGRQTNVCWPRLRCRSLDEEPDQCVEKLNQCYLESNTVRVGRGR</sequence>
<comment type="caution">
    <text evidence="1">The sequence shown here is derived from an EMBL/GenBank/DDBJ whole genome shotgun (WGS) entry which is preliminary data.</text>
</comment>
<evidence type="ECO:0000313" key="1">
    <source>
        <dbReference type="EMBL" id="KAF0045751.1"/>
    </source>
</evidence>
<proteinExistence type="predicted"/>
<reference evidence="1 2" key="1">
    <citation type="submission" date="2019-06" db="EMBL/GenBank/DDBJ databases">
        <title>Draft genomes of female and male turbot (Scophthalmus maximus).</title>
        <authorList>
            <person name="Xu H."/>
            <person name="Xu X.-W."/>
            <person name="Shao C."/>
            <person name="Chen S."/>
        </authorList>
    </citation>
    <scope>NUCLEOTIDE SEQUENCE [LARGE SCALE GENOMIC DNA]</scope>
    <source>
        <strain evidence="1">Ysfricsl-2016a</strain>
        <tissue evidence="1">Blood</tissue>
    </source>
</reference>
<dbReference type="Proteomes" id="UP000438429">
    <property type="component" value="Unassembled WGS sequence"/>
</dbReference>
<dbReference type="EMBL" id="VEVO01000002">
    <property type="protein sequence ID" value="KAF0045751.1"/>
    <property type="molecule type" value="Genomic_DNA"/>
</dbReference>
<protein>
    <submittedName>
        <fullName evidence="1">Uncharacterized protein</fullName>
    </submittedName>
</protein>
<gene>
    <name evidence="1" type="ORF">F2P81_002280</name>
</gene>
<dbReference type="AlphaFoldDB" id="A0A6A4TSR3"/>